<dbReference type="SMART" id="SM00450">
    <property type="entry name" value="RHOD"/>
    <property type="match status" value="1"/>
</dbReference>
<dbReference type="InterPro" id="IPR052367">
    <property type="entry name" value="Thiosulfate_ST/Rhodanese-like"/>
</dbReference>
<proteinExistence type="predicted"/>
<protein>
    <recommendedName>
        <fullName evidence="1">Rhodanese domain-containing protein</fullName>
    </recommendedName>
</protein>
<dbReference type="SUPFAM" id="SSF52821">
    <property type="entry name" value="Rhodanese/Cell cycle control phosphatase"/>
    <property type="match status" value="1"/>
</dbReference>
<feature type="domain" description="Rhodanese" evidence="1">
    <location>
        <begin position="49"/>
        <end position="143"/>
    </location>
</feature>
<dbReference type="InterPro" id="IPR036873">
    <property type="entry name" value="Rhodanese-like_dom_sf"/>
</dbReference>
<organism evidence="2 3">
    <name type="scientific">Zopfia rhizophila CBS 207.26</name>
    <dbReference type="NCBI Taxonomy" id="1314779"/>
    <lineage>
        <taxon>Eukaryota</taxon>
        <taxon>Fungi</taxon>
        <taxon>Dikarya</taxon>
        <taxon>Ascomycota</taxon>
        <taxon>Pezizomycotina</taxon>
        <taxon>Dothideomycetes</taxon>
        <taxon>Dothideomycetes incertae sedis</taxon>
        <taxon>Zopfiaceae</taxon>
        <taxon>Zopfia</taxon>
    </lineage>
</organism>
<dbReference type="PANTHER" id="PTHR45431">
    <property type="entry name" value="RHODANESE-LIKE DOMAIN-CONTAINING PROTEIN 15, CHLOROPLASTIC"/>
    <property type="match status" value="1"/>
</dbReference>
<accession>A0A6A6DF73</accession>
<evidence type="ECO:0000313" key="3">
    <source>
        <dbReference type="Proteomes" id="UP000800200"/>
    </source>
</evidence>
<evidence type="ECO:0000259" key="1">
    <source>
        <dbReference type="PROSITE" id="PS50206"/>
    </source>
</evidence>
<evidence type="ECO:0000313" key="2">
    <source>
        <dbReference type="EMBL" id="KAF2178131.1"/>
    </source>
</evidence>
<reference evidence="2" key="1">
    <citation type="journal article" date="2020" name="Stud. Mycol.">
        <title>101 Dothideomycetes genomes: a test case for predicting lifestyles and emergence of pathogens.</title>
        <authorList>
            <person name="Haridas S."/>
            <person name="Albert R."/>
            <person name="Binder M."/>
            <person name="Bloem J."/>
            <person name="Labutti K."/>
            <person name="Salamov A."/>
            <person name="Andreopoulos B."/>
            <person name="Baker S."/>
            <person name="Barry K."/>
            <person name="Bills G."/>
            <person name="Bluhm B."/>
            <person name="Cannon C."/>
            <person name="Castanera R."/>
            <person name="Culley D."/>
            <person name="Daum C."/>
            <person name="Ezra D."/>
            <person name="Gonzalez J."/>
            <person name="Henrissat B."/>
            <person name="Kuo A."/>
            <person name="Liang C."/>
            <person name="Lipzen A."/>
            <person name="Lutzoni F."/>
            <person name="Magnuson J."/>
            <person name="Mondo S."/>
            <person name="Nolan M."/>
            <person name="Ohm R."/>
            <person name="Pangilinan J."/>
            <person name="Park H.-J."/>
            <person name="Ramirez L."/>
            <person name="Alfaro M."/>
            <person name="Sun H."/>
            <person name="Tritt A."/>
            <person name="Yoshinaga Y."/>
            <person name="Zwiers L.-H."/>
            <person name="Turgeon B."/>
            <person name="Goodwin S."/>
            <person name="Spatafora J."/>
            <person name="Crous P."/>
            <person name="Grigoriev I."/>
        </authorList>
    </citation>
    <scope>NUCLEOTIDE SEQUENCE</scope>
    <source>
        <strain evidence="2">CBS 207.26</strain>
    </source>
</reference>
<dbReference type="EMBL" id="ML994678">
    <property type="protein sequence ID" value="KAF2178131.1"/>
    <property type="molecule type" value="Genomic_DNA"/>
</dbReference>
<dbReference type="CDD" id="cd00158">
    <property type="entry name" value="RHOD"/>
    <property type="match status" value="1"/>
</dbReference>
<dbReference type="OrthoDB" id="361797at2759"/>
<gene>
    <name evidence="2" type="ORF">K469DRAFT_718622</name>
</gene>
<dbReference type="Pfam" id="PF00581">
    <property type="entry name" value="Rhodanese"/>
    <property type="match status" value="1"/>
</dbReference>
<keyword evidence="3" id="KW-1185">Reference proteome</keyword>
<dbReference type="Proteomes" id="UP000800200">
    <property type="component" value="Unassembled WGS sequence"/>
</dbReference>
<dbReference type="InterPro" id="IPR001763">
    <property type="entry name" value="Rhodanese-like_dom"/>
</dbReference>
<dbReference type="PROSITE" id="PS50206">
    <property type="entry name" value="RHODANESE_3"/>
    <property type="match status" value="1"/>
</dbReference>
<dbReference type="Gene3D" id="3.40.250.10">
    <property type="entry name" value="Rhodanese-like domain"/>
    <property type="match status" value="1"/>
</dbReference>
<dbReference type="AlphaFoldDB" id="A0A6A6DF73"/>
<dbReference type="PANTHER" id="PTHR45431:SF3">
    <property type="entry name" value="RHODANESE-LIKE DOMAIN-CONTAINING PROTEIN 15, CHLOROPLASTIC"/>
    <property type="match status" value="1"/>
</dbReference>
<name>A0A6A6DF73_9PEZI</name>
<sequence>MRYRVTSLRHSAIKPPSYQFTHKSSPSPQFSDTISPLPKFPQLTTSAMTESKLHLIDVRTPAEFSTGFLYDAINLEYQLIDQLPYVLSERGIQVLKSDPITLYCRSGRRSGIALQTLKRLGYENVRDIGGFEAAKAILIREEALKGEEAEKGVVAEGKVDKEQDENAKQARQKSLGKLLDGLRELK</sequence>